<dbReference type="PROSITE" id="PS51462">
    <property type="entry name" value="NUDIX"/>
    <property type="match status" value="1"/>
</dbReference>
<reference evidence="2" key="1">
    <citation type="submission" date="2023-06" db="EMBL/GenBank/DDBJ databases">
        <authorList>
            <person name="Kurt Z."/>
        </authorList>
    </citation>
    <scope>NUCLEOTIDE SEQUENCE</scope>
</reference>
<keyword evidence="2" id="KW-0378">Hydrolase</keyword>
<gene>
    <name evidence="2" type="ORF">HINF_LOCUS18244</name>
    <name evidence="3" type="ORF">HINF_LOCUS2876</name>
</gene>
<dbReference type="InterPro" id="IPR000086">
    <property type="entry name" value="NUDIX_hydrolase_dom"/>
</dbReference>
<dbReference type="SUPFAM" id="SSF55811">
    <property type="entry name" value="Nudix"/>
    <property type="match status" value="1"/>
</dbReference>
<comment type="caution">
    <text evidence="2">The sequence shown here is derived from an EMBL/GenBank/DDBJ whole genome shotgun (WGS) entry which is preliminary data.</text>
</comment>
<dbReference type="InterPro" id="IPR015797">
    <property type="entry name" value="NUDIX_hydrolase-like_dom_sf"/>
</dbReference>
<protein>
    <submittedName>
        <fullName evidence="2">NUDIX hydrolase-like domain superfamily</fullName>
    </submittedName>
    <submittedName>
        <fullName evidence="3">NUDIX_hydrolase-like domain superfamily</fullName>
    </submittedName>
</protein>
<feature type="domain" description="Nudix hydrolase" evidence="1">
    <location>
        <begin position="95"/>
        <end position="270"/>
    </location>
</feature>
<keyword evidence="4" id="KW-1185">Reference proteome</keyword>
<dbReference type="GO" id="GO:0016787">
    <property type="term" value="F:hydrolase activity"/>
    <property type="evidence" value="ECO:0007669"/>
    <property type="project" value="UniProtKB-KW"/>
</dbReference>
<dbReference type="EMBL" id="CATOUU010000464">
    <property type="protein sequence ID" value="CAI9930599.1"/>
    <property type="molecule type" value="Genomic_DNA"/>
</dbReference>
<name>A0AA86P2A0_9EUKA</name>
<reference evidence="3 4" key="2">
    <citation type="submission" date="2024-07" db="EMBL/GenBank/DDBJ databases">
        <authorList>
            <person name="Akdeniz Z."/>
        </authorList>
    </citation>
    <scope>NUCLEOTIDE SEQUENCE [LARGE SCALE GENOMIC DNA]</scope>
</reference>
<dbReference type="Gene3D" id="3.90.79.10">
    <property type="entry name" value="Nucleoside Triphosphate Pyrophosphohydrolase"/>
    <property type="match status" value="1"/>
</dbReference>
<dbReference type="EMBL" id="CAXDID020000005">
    <property type="protein sequence ID" value="CAL5974484.1"/>
    <property type="molecule type" value="Genomic_DNA"/>
</dbReference>
<evidence type="ECO:0000259" key="1">
    <source>
        <dbReference type="PROSITE" id="PS51462"/>
    </source>
</evidence>
<organism evidence="2">
    <name type="scientific">Hexamita inflata</name>
    <dbReference type="NCBI Taxonomy" id="28002"/>
    <lineage>
        <taxon>Eukaryota</taxon>
        <taxon>Metamonada</taxon>
        <taxon>Diplomonadida</taxon>
        <taxon>Hexamitidae</taxon>
        <taxon>Hexamitinae</taxon>
        <taxon>Hexamita</taxon>
    </lineage>
</organism>
<sequence>MTDYLLLGHALYEIFKNSYKYILNNFIQFSKHPKDLLFAKRANEDLDQISWILHDDYKQLQSTYDDTLILNMIVGKYNLPEIEQMQQSLEAQYDLKQYKAAAMIFNQNTDKFVVVQPYLRSDECIDKQNKYVNLPGGKIEIKDINNLEHKRNQNFNLELPKLLELLLYMDDDTQINALIREIYEETSLNITKDMIIGQINFTVGKCRKPREGFPRGETITTLYFIKYQKLEMQELKPMTKKEIKKVSLYNYPDDFIKQSFGEKSAWAWNLQEINDKLKQII</sequence>
<accession>A0AA86P2A0</accession>
<proteinExistence type="predicted"/>
<evidence type="ECO:0000313" key="2">
    <source>
        <dbReference type="EMBL" id="CAI9930599.1"/>
    </source>
</evidence>
<evidence type="ECO:0000313" key="4">
    <source>
        <dbReference type="Proteomes" id="UP001642409"/>
    </source>
</evidence>
<dbReference type="Proteomes" id="UP001642409">
    <property type="component" value="Unassembled WGS sequence"/>
</dbReference>
<dbReference type="AlphaFoldDB" id="A0AA86P2A0"/>
<evidence type="ECO:0000313" key="3">
    <source>
        <dbReference type="EMBL" id="CAL5974484.1"/>
    </source>
</evidence>